<dbReference type="EMBL" id="JACGCI010000089">
    <property type="protein sequence ID" value="KAF6746711.1"/>
    <property type="molecule type" value="Genomic_DNA"/>
</dbReference>
<organism evidence="2 3">
    <name type="scientific">Ephemerocybe angulata</name>
    <dbReference type="NCBI Taxonomy" id="980116"/>
    <lineage>
        <taxon>Eukaryota</taxon>
        <taxon>Fungi</taxon>
        <taxon>Dikarya</taxon>
        <taxon>Basidiomycota</taxon>
        <taxon>Agaricomycotina</taxon>
        <taxon>Agaricomycetes</taxon>
        <taxon>Agaricomycetidae</taxon>
        <taxon>Agaricales</taxon>
        <taxon>Agaricineae</taxon>
        <taxon>Psathyrellaceae</taxon>
        <taxon>Ephemerocybe</taxon>
    </lineage>
</organism>
<comment type="caution">
    <text evidence="2">The sequence shown here is derived from an EMBL/GenBank/DDBJ whole genome shotgun (WGS) entry which is preliminary data.</text>
</comment>
<dbReference type="OrthoDB" id="3062275at2759"/>
<evidence type="ECO:0000256" key="1">
    <source>
        <dbReference type="SAM" id="MobiDB-lite"/>
    </source>
</evidence>
<dbReference type="AlphaFoldDB" id="A0A8H6HHY8"/>
<accession>A0A8H6HHY8</accession>
<keyword evidence="3" id="KW-1185">Reference proteome</keyword>
<reference evidence="2 3" key="1">
    <citation type="submission" date="2020-07" db="EMBL/GenBank/DDBJ databases">
        <title>Comparative genomics of pyrophilous fungi reveals a link between fire events and developmental genes.</title>
        <authorList>
            <consortium name="DOE Joint Genome Institute"/>
            <person name="Steindorff A.S."/>
            <person name="Carver A."/>
            <person name="Calhoun S."/>
            <person name="Stillman K."/>
            <person name="Liu H."/>
            <person name="Lipzen A."/>
            <person name="Pangilinan J."/>
            <person name="Labutti K."/>
            <person name="Bruns T.D."/>
            <person name="Grigoriev I.V."/>
        </authorList>
    </citation>
    <scope>NUCLEOTIDE SEQUENCE [LARGE SCALE GENOMIC DNA]</scope>
    <source>
        <strain evidence="2 3">CBS 144469</strain>
    </source>
</reference>
<evidence type="ECO:0000313" key="2">
    <source>
        <dbReference type="EMBL" id="KAF6746711.1"/>
    </source>
</evidence>
<evidence type="ECO:0000313" key="3">
    <source>
        <dbReference type="Proteomes" id="UP000521943"/>
    </source>
</evidence>
<protein>
    <recommendedName>
        <fullName evidence="4">JmjC domain-containing protein</fullName>
    </recommendedName>
</protein>
<sequence length="1065" mass="118359">MSDFDRFASPIFTSLPWLSDIAFLSPDRMAASPPGSGRLVVLANALRIHAFYPESKVPTSRTPLVTLHTLLYPKPGTSEDDTLSPLRSGKKAKLRSPYIREISTLLTGYKAMDAVASRVLGYDKPSSFESVPKQKSLPFPPLLWHIGDLRAHRERIVSRLVSFIDGDKEEHETLRSLDDPRLEGPEVITAKLVLSTAEKGPRMDAWRIVMNMETAALHLNLLLRGFLVFPSTLNPEDPSVRTMFSSRLMSLSEIKAFLASSPRFPSLTGLLHGALFIDPIYVVTTRNLAAESVCLEEMILTCKALGSERPEELQCLNNKIFEIIYRIAQGELRGIQVAKELVAVLTNEKIISAMSGSLRSWYDPEEGFDLFKATPLTLYGKFAVLHAPVSSAEKRPPPRSTHPRCRKKQRCTTIPDDEVLTSALRSPSPSLPPTANSPKLQLCLEGPSQQLMDVSTNVSELAEFVANTALKPVEEPVNSLELVSHSLPNYSAFEPHQVFSAVGEEDRWVPSFPLKAQAEFFEGLKVSVEESYVHVLSGHLSPLHLAMPSRSIISIVSALDVPDIASNIKYRGFPNPTKCIVITNHECPSISFTFEGLSAVAPLDSLIVIQDQSIPMLNSDCERWSRSGTLRDLLQNSSFPQIEQIPLSTLRIPDIASSSGPSPFPIVRAIWAKTNIGAYAVQPHYPSGQTRWFLASTPSACHPWHVGHGGLGTYLDVLDGAQWLVVAYDPRNVAIGSMGSALDPIRNPWDPSVRHLKMEAILLIRGTRMIIPPGVMYAAVTVQPTLCSGGHYYIWETMDRTLYARIHALLQGNSSPNPGCVVVSEILGRFMVYLHAELLRADTDLDVREDLPSFNSKEDILVLCSFFCMIELANLLSFDTYRPSSSPNTLGPSDVENHIRYDSNAVSEPARRQFSCGRGFLSQVLDILPSRIPIIRGDIKSTVYEPMLAWTLLQIRLGFDAMYPAPGIQDVIDNPIFGQPIIRDVFRQQLSWILEANGSVKKAYDQFALTCLTPSTLRWDDWKVSQPVDPPVTENHPRFSDSHYFESGMRTGDRLYFSSLKSRHV</sequence>
<gene>
    <name evidence="2" type="ORF">DFP72DRAFT_855069</name>
</gene>
<evidence type="ECO:0008006" key="4">
    <source>
        <dbReference type="Google" id="ProtNLM"/>
    </source>
</evidence>
<dbReference type="Proteomes" id="UP000521943">
    <property type="component" value="Unassembled WGS sequence"/>
</dbReference>
<name>A0A8H6HHY8_9AGAR</name>
<proteinExistence type="predicted"/>
<feature type="region of interest" description="Disordered" evidence="1">
    <location>
        <begin position="390"/>
        <end position="409"/>
    </location>
</feature>